<comment type="caution">
    <text evidence="20">The sequence shown here is derived from an EMBL/GenBank/DDBJ whole genome shotgun (WGS) entry which is preliminary data.</text>
</comment>
<accession>A0AAV1I7N9</accession>
<dbReference type="EMBL" id="CAUYUE010000006">
    <property type="protein sequence ID" value="CAK0780348.1"/>
    <property type="molecule type" value="Genomic_DNA"/>
</dbReference>
<evidence type="ECO:0000256" key="6">
    <source>
        <dbReference type="ARBA" id="ARBA00022694"/>
    </source>
</evidence>
<feature type="region of interest" description="Disordered" evidence="17">
    <location>
        <begin position="77"/>
        <end position="141"/>
    </location>
</feature>
<keyword evidence="13" id="KW-0809">Transit peptide</keyword>
<keyword evidence="9" id="KW-0677">Repeat</keyword>
<keyword evidence="10" id="KW-0378">Hydrolase</keyword>
<dbReference type="PANTHER" id="PTHR13547:SF1">
    <property type="entry name" value="MITOCHONDRIAL RIBONUCLEASE P CATALYTIC SUBUNIT"/>
    <property type="match status" value="1"/>
</dbReference>
<evidence type="ECO:0000256" key="8">
    <source>
        <dbReference type="ARBA" id="ARBA00022723"/>
    </source>
</evidence>
<dbReference type="InterPro" id="IPR033495">
    <property type="entry name" value="MRPP3_PIN_dom"/>
</dbReference>
<evidence type="ECO:0000256" key="11">
    <source>
        <dbReference type="ARBA" id="ARBA00022833"/>
    </source>
</evidence>
<evidence type="ECO:0000256" key="12">
    <source>
        <dbReference type="ARBA" id="ARBA00022842"/>
    </source>
</evidence>
<dbReference type="InterPro" id="IPR011990">
    <property type="entry name" value="TPR-like_helical_dom_sf"/>
</dbReference>
<evidence type="ECO:0000256" key="15">
    <source>
        <dbReference type="ARBA" id="ARBA00044536"/>
    </source>
</evidence>
<organism evidence="20 21">
    <name type="scientific">Coccomyxa viridis</name>
    <dbReference type="NCBI Taxonomy" id="1274662"/>
    <lineage>
        <taxon>Eukaryota</taxon>
        <taxon>Viridiplantae</taxon>
        <taxon>Chlorophyta</taxon>
        <taxon>core chlorophytes</taxon>
        <taxon>Trebouxiophyceae</taxon>
        <taxon>Trebouxiophyceae incertae sedis</taxon>
        <taxon>Coccomyxaceae</taxon>
        <taxon>Coccomyxa</taxon>
    </lineage>
</organism>
<evidence type="ECO:0000256" key="16">
    <source>
        <dbReference type="ARBA" id="ARBA00044559"/>
    </source>
</evidence>
<dbReference type="Proteomes" id="UP001314263">
    <property type="component" value="Unassembled WGS sequence"/>
</dbReference>
<keyword evidence="6" id="KW-0819">tRNA processing</keyword>
<keyword evidence="7" id="KW-0540">Nuclease</keyword>
<evidence type="ECO:0000256" key="1">
    <source>
        <dbReference type="ARBA" id="ARBA00000928"/>
    </source>
</evidence>
<evidence type="ECO:0000259" key="18">
    <source>
        <dbReference type="Pfam" id="PF16953"/>
    </source>
</evidence>
<comment type="cofactor">
    <cofactor evidence="2">
        <name>Mg(2+)</name>
        <dbReference type="ChEBI" id="CHEBI:18420"/>
    </cofactor>
</comment>
<feature type="domain" description="PROP1-like PPR" evidence="19">
    <location>
        <begin position="275"/>
        <end position="421"/>
    </location>
</feature>
<evidence type="ECO:0000256" key="13">
    <source>
        <dbReference type="ARBA" id="ARBA00022946"/>
    </source>
</evidence>
<dbReference type="CDD" id="cd18718">
    <property type="entry name" value="PIN_PRORP"/>
    <property type="match status" value="1"/>
</dbReference>
<evidence type="ECO:0000256" key="4">
    <source>
        <dbReference type="ARBA" id="ARBA00007626"/>
    </source>
</evidence>
<dbReference type="GO" id="GO:0046872">
    <property type="term" value="F:metal ion binding"/>
    <property type="evidence" value="ECO:0007669"/>
    <property type="project" value="UniProtKB-KW"/>
</dbReference>
<dbReference type="InterPro" id="IPR031595">
    <property type="entry name" value="PRORP_C"/>
</dbReference>
<proteinExistence type="inferred from homology"/>
<comment type="catalytic activity">
    <reaction evidence="1">
        <text>Endonucleolytic cleavage of RNA, removing 5'-extranucleotides from tRNA precursor.</text>
        <dbReference type="EC" id="3.1.26.5"/>
    </reaction>
</comment>
<keyword evidence="12" id="KW-0460">Magnesium</keyword>
<evidence type="ECO:0000256" key="17">
    <source>
        <dbReference type="SAM" id="MobiDB-lite"/>
    </source>
</evidence>
<dbReference type="InterPro" id="IPR033443">
    <property type="entry name" value="PROP1-like_PPR_dom"/>
</dbReference>
<name>A0AAV1I7N9_9CHLO</name>
<dbReference type="PANTHER" id="PTHR13547">
    <property type="match status" value="1"/>
</dbReference>
<dbReference type="Pfam" id="PF16953">
    <property type="entry name" value="PRORP"/>
    <property type="match status" value="1"/>
</dbReference>
<dbReference type="Gene3D" id="1.25.40.10">
    <property type="entry name" value="Tetratricopeptide repeat domain"/>
    <property type="match status" value="1"/>
</dbReference>
<evidence type="ECO:0000313" key="21">
    <source>
        <dbReference type="Proteomes" id="UP001314263"/>
    </source>
</evidence>
<keyword evidence="14" id="KW-0496">Mitochondrion</keyword>
<evidence type="ECO:0000256" key="10">
    <source>
        <dbReference type="ARBA" id="ARBA00022801"/>
    </source>
</evidence>
<evidence type="ECO:0000256" key="9">
    <source>
        <dbReference type="ARBA" id="ARBA00022737"/>
    </source>
</evidence>
<feature type="domain" description="PRORP" evidence="18">
    <location>
        <begin position="438"/>
        <end position="660"/>
    </location>
</feature>
<dbReference type="Gene3D" id="3.40.50.11980">
    <property type="match status" value="1"/>
</dbReference>
<evidence type="ECO:0000256" key="7">
    <source>
        <dbReference type="ARBA" id="ARBA00022722"/>
    </source>
</evidence>
<feature type="region of interest" description="Disordered" evidence="17">
    <location>
        <begin position="216"/>
        <end position="272"/>
    </location>
</feature>
<comment type="similarity">
    <text evidence="4">Belongs to the PPR family. P subfamily.</text>
</comment>
<evidence type="ECO:0000256" key="5">
    <source>
        <dbReference type="ARBA" id="ARBA00012179"/>
    </source>
</evidence>
<feature type="compositionally biased region" description="Low complexity" evidence="17">
    <location>
        <begin position="111"/>
        <end position="128"/>
    </location>
</feature>
<protein>
    <recommendedName>
        <fullName evidence="15">Mitochondrial ribonuclease P catalytic subunit</fullName>
        <ecNumber evidence="5">3.1.26.5</ecNumber>
    </recommendedName>
    <alternativeName>
        <fullName evidence="16">Mitochondrial ribonuclease P protein 3</fullName>
    </alternativeName>
</protein>
<dbReference type="AlphaFoldDB" id="A0AAV1I7N9"/>
<evidence type="ECO:0000313" key="20">
    <source>
        <dbReference type="EMBL" id="CAK0780348.1"/>
    </source>
</evidence>
<dbReference type="GO" id="GO:0004526">
    <property type="term" value="F:ribonuclease P activity"/>
    <property type="evidence" value="ECO:0007669"/>
    <property type="project" value="UniProtKB-EC"/>
</dbReference>
<keyword evidence="21" id="KW-1185">Reference proteome</keyword>
<sequence length="669" mass="72582">MTCRCLLQSRPPLRARSLYFYVRSSTAFKIVLYPHKTLVSDQLLACGAGAVGRLLHSRAPHASSSSTLWLREAATASATPKNLRGSHNLPQKRARKKPVAVAMGPEKRSVSEAGAGSAVSAQPQQQQQPRKKQRKSSSPDALLTAEVRQAAKHNDPLAGLAAYDKAKAEGLELNISAMETLLYLCSGGRSWDTQIANSSAPAISAATAAEALPVTEATHSADRPMSEGSVEGSSQAVQACDHQPSSANGTDPMTDSTSKQDARKADHSTSLSSEAWADIAQRGRAIWQEHEQRGSANTEVAYTALGRLEAMAGRPEGALEAAKRSLAAGHQAKLRSFIPALKSFCAEGDFLQAFEVQSLILEHDLDLTEEEYALLIGVCAHGAPWAQARAVLGSMSRELTGLQESTLAAVQRYFRSAAAKEALGVGQSEWVVEQCTVSEDGRPSCCTGQLQAMDLSEEEYEAFGRGVAALAAQRERKPRDFEAFVSFLGRNGPYGAVVDGANAALFGQNWEEGGFSFAQIQAVVGQLRCERPALKPLVVLHQSRLKAGPANEPTAAAFLDKLRRQKQLYSAPFGSNDDWYWLYAAVQAGPTALLASCDEMRDHVFQLLRPKYFRKWKQRHQVYYKFKANGTALLTYPAPFTVCMQHLSDSGAWLFPAAQSDRWLCAMPR</sequence>
<evidence type="ECO:0000256" key="2">
    <source>
        <dbReference type="ARBA" id="ARBA00001946"/>
    </source>
</evidence>
<gene>
    <name evidence="20" type="ORF">CVIRNUC_005021</name>
</gene>
<dbReference type="GO" id="GO:0001682">
    <property type="term" value="P:tRNA 5'-leader removal"/>
    <property type="evidence" value="ECO:0007669"/>
    <property type="project" value="TreeGrafter"/>
</dbReference>
<reference evidence="20 21" key="1">
    <citation type="submission" date="2023-10" db="EMBL/GenBank/DDBJ databases">
        <authorList>
            <person name="Maclean D."/>
            <person name="Macfadyen A."/>
        </authorList>
    </citation>
    <scope>NUCLEOTIDE SEQUENCE [LARGE SCALE GENOMIC DNA]</scope>
</reference>
<feature type="compositionally biased region" description="Basic and acidic residues" evidence="17">
    <location>
        <begin position="258"/>
        <end position="267"/>
    </location>
</feature>
<keyword evidence="11" id="KW-0862">Zinc</keyword>
<evidence type="ECO:0000256" key="3">
    <source>
        <dbReference type="ARBA" id="ARBA00004173"/>
    </source>
</evidence>
<keyword evidence="8" id="KW-0479">Metal-binding</keyword>
<feature type="domain" description="PROP1-like PPR" evidence="19">
    <location>
        <begin position="131"/>
        <end position="220"/>
    </location>
</feature>
<comment type="subcellular location">
    <subcellularLocation>
        <location evidence="3">Mitochondrion</location>
    </subcellularLocation>
</comment>
<evidence type="ECO:0000259" key="19">
    <source>
        <dbReference type="Pfam" id="PF17177"/>
    </source>
</evidence>
<dbReference type="EC" id="3.1.26.5" evidence="5"/>
<evidence type="ECO:0000256" key="14">
    <source>
        <dbReference type="ARBA" id="ARBA00023128"/>
    </source>
</evidence>
<dbReference type="GO" id="GO:0005739">
    <property type="term" value="C:mitochondrion"/>
    <property type="evidence" value="ECO:0007669"/>
    <property type="project" value="UniProtKB-SubCell"/>
</dbReference>
<dbReference type="Pfam" id="PF17177">
    <property type="entry name" value="PPR_long"/>
    <property type="match status" value="2"/>
</dbReference>
<feature type="compositionally biased region" description="Polar residues" evidence="17">
    <location>
        <begin position="231"/>
        <end position="257"/>
    </location>
</feature>